<evidence type="ECO:0000256" key="2">
    <source>
        <dbReference type="RuleBase" id="RU003860"/>
    </source>
</evidence>
<accession>A0A8W8K8H5</accession>
<dbReference type="EnsemblMetazoa" id="G22561.1">
    <property type="protein sequence ID" value="G22561.1:cds"/>
    <property type="gene ID" value="G22561"/>
</dbReference>
<sequence>MLRIFRSARLYLPAIARRGYCDANIDLTEGEKKIISVLKTKFPSATKVEAQDISGGCGAMYTVFVEAEEFRGQRTIKQHRMVNEALKEEIKDMHGLRITTGVPG</sequence>
<organism evidence="3 4">
    <name type="scientific">Magallana gigas</name>
    <name type="common">Pacific oyster</name>
    <name type="synonym">Crassostrea gigas</name>
    <dbReference type="NCBI Taxonomy" id="29159"/>
    <lineage>
        <taxon>Eukaryota</taxon>
        <taxon>Metazoa</taxon>
        <taxon>Spiralia</taxon>
        <taxon>Lophotrochozoa</taxon>
        <taxon>Mollusca</taxon>
        <taxon>Bivalvia</taxon>
        <taxon>Autobranchia</taxon>
        <taxon>Pteriomorphia</taxon>
        <taxon>Ostreida</taxon>
        <taxon>Ostreoidea</taxon>
        <taxon>Ostreidae</taxon>
        <taxon>Magallana</taxon>
    </lineage>
</organism>
<protein>
    <recommendedName>
        <fullName evidence="5">BolA-like protein 3</fullName>
    </recommendedName>
</protein>
<proteinExistence type="inferred from homology"/>
<dbReference type="OMA" id="EIQNMHG"/>
<dbReference type="GO" id="GO:0005759">
    <property type="term" value="C:mitochondrial matrix"/>
    <property type="evidence" value="ECO:0007669"/>
    <property type="project" value="TreeGrafter"/>
</dbReference>
<reference evidence="3" key="1">
    <citation type="submission" date="2022-08" db="UniProtKB">
        <authorList>
            <consortium name="EnsemblMetazoa"/>
        </authorList>
    </citation>
    <scope>IDENTIFICATION</scope>
    <source>
        <strain evidence="3">05x7-T-G4-1.051#20</strain>
    </source>
</reference>
<dbReference type="AlphaFoldDB" id="A0A8W8K8H5"/>
<dbReference type="InterPro" id="IPR036065">
    <property type="entry name" value="BolA-like_sf"/>
</dbReference>
<evidence type="ECO:0000313" key="3">
    <source>
        <dbReference type="EnsemblMetazoa" id="G22561.2:cds"/>
    </source>
</evidence>
<dbReference type="PANTHER" id="PTHR46188">
    <property type="entry name" value="BOLA-LIKE PROTEIN 3"/>
    <property type="match status" value="1"/>
</dbReference>
<dbReference type="InterPro" id="IPR002634">
    <property type="entry name" value="BolA"/>
</dbReference>
<dbReference type="PANTHER" id="PTHR46188:SF1">
    <property type="entry name" value="BOLA-LIKE PROTEIN 3"/>
    <property type="match status" value="1"/>
</dbReference>
<evidence type="ECO:0000313" key="4">
    <source>
        <dbReference type="Proteomes" id="UP000005408"/>
    </source>
</evidence>
<name>A0A8W8K8H5_MAGGI</name>
<dbReference type="Gene3D" id="3.30.300.90">
    <property type="entry name" value="BolA-like"/>
    <property type="match status" value="1"/>
</dbReference>
<dbReference type="EnsemblMetazoa" id="G22561.2">
    <property type="protein sequence ID" value="G22561.2:cds"/>
    <property type="gene ID" value="G22561"/>
</dbReference>
<comment type="similarity">
    <text evidence="1 2">Belongs to the BolA/IbaG family.</text>
</comment>
<dbReference type="SUPFAM" id="SSF82657">
    <property type="entry name" value="BolA-like"/>
    <property type="match status" value="1"/>
</dbReference>
<dbReference type="Proteomes" id="UP000005408">
    <property type="component" value="Unassembled WGS sequence"/>
</dbReference>
<dbReference type="Pfam" id="PF01722">
    <property type="entry name" value="BolA"/>
    <property type="match status" value="1"/>
</dbReference>
<dbReference type="InterPro" id="IPR052275">
    <property type="entry name" value="Mt_Fe-S_assembly_factor"/>
</dbReference>
<evidence type="ECO:0000256" key="1">
    <source>
        <dbReference type="ARBA" id="ARBA00005578"/>
    </source>
</evidence>
<keyword evidence="4" id="KW-1185">Reference proteome</keyword>
<evidence type="ECO:0008006" key="5">
    <source>
        <dbReference type="Google" id="ProtNLM"/>
    </source>
</evidence>
<dbReference type="OrthoDB" id="203381at2759"/>